<dbReference type="SMART" id="SM00831">
    <property type="entry name" value="Cation_ATPase_N"/>
    <property type="match status" value="1"/>
</dbReference>
<evidence type="ECO:0000256" key="2">
    <source>
        <dbReference type="ARBA" id="ARBA00022553"/>
    </source>
</evidence>
<keyword evidence="10 13" id="KW-0472">Membrane</keyword>
<reference evidence="16" key="1">
    <citation type="submission" date="2021-01" db="EMBL/GenBank/DDBJ databases">
        <authorList>
            <person name="Corre E."/>
            <person name="Pelletier E."/>
            <person name="Niang G."/>
            <person name="Scheremetjew M."/>
            <person name="Finn R."/>
            <person name="Kale V."/>
            <person name="Holt S."/>
            <person name="Cochrane G."/>
            <person name="Meng A."/>
            <person name="Brown T."/>
            <person name="Cohen L."/>
        </authorList>
    </citation>
    <scope>NUCLEOTIDE SEQUENCE</scope>
    <source>
        <strain evidence="16">10249 10 AB</strain>
    </source>
</reference>
<feature type="compositionally biased region" description="Basic and acidic residues" evidence="12">
    <location>
        <begin position="629"/>
        <end position="648"/>
    </location>
</feature>
<dbReference type="Pfam" id="PF00122">
    <property type="entry name" value="E1-E2_ATPase"/>
    <property type="match status" value="1"/>
</dbReference>
<dbReference type="InterPro" id="IPR008250">
    <property type="entry name" value="ATPase_P-typ_transduc_dom_A_sf"/>
</dbReference>
<feature type="transmembrane region" description="Helical" evidence="13">
    <location>
        <begin position="1039"/>
        <end position="1062"/>
    </location>
</feature>
<keyword evidence="9" id="KW-0813">Transport</keyword>
<comment type="subcellular location">
    <subcellularLocation>
        <location evidence="1">Endomembrane system</location>
        <topology evidence="1">Multi-pass membrane protein</topology>
    </subcellularLocation>
</comment>
<feature type="region of interest" description="Disordered" evidence="12">
    <location>
        <begin position="629"/>
        <end position="652"/>
    </location>
</feature>
<evidence type="ECO:0000256" key="1">
    <source>
        <dbReference type="ARBA" id="ARBA00004127"/>
    </source>
</evidence>
<keyword evidence="7" id="KW-1278">Translocase</keyword>
<keyword evidence="8 13" id="KW-1133">Transmembrane helix</keyword>
<dbReference type="Gene3D" id="2.70.150.10">
    <property type="entry name" value="Calcium-transporting ATPase, cytoplasmic transduction domain A"/>
    <property type="match status" value="1"/>
</dbReference>
<dbReference type="Pfam" id="PF00690">
    <property type="entry name" value="Cation_ATPase_N"/>
    <property type="match status" value="1"/>
</dbReference>
<dbReference type="SFLD" id="SFLDS00003">
    <property type="entry name" value="Haloacid_Dehalogenase"/>
    <property type="match status" value="1"/>
</dbReference>
<dbReference type="InterPro" id="IPR004014">
    <property type="entry name" value="ATPase_P-typ_cation-transptr_N"/>
</dbReference>
<dbReference type="SUPFAM" id="SSF56784">
    <property type="entry name" value="HAD-like"/>
    <property type="match status" value="1"/>
</dbReference>
<evidence type="ECO:0000256" key="9">
    <source>
        <dbReference type="ARBA" id="ARBA00023065"/>
    </source>
</evidence>
<gene>
    <name evidence="16" type="ORF">PAUS00366_LOCUS18696</name>
</gene>
<dbReference type="GO" id="GO:0016020">
    <property type="term" value="C:membrane"/>
    <property type="evidence" value="ECO:0007669"/>
    <property type="project" value="InterPro"/>
</dbReference>
<dbReference type="Pfam" id="PF08282">
    <property type="entry name" value="Hydrolase_3"/>
    <property type="match status" value="1"/>
</dbReference>
<evidence type="ECO:0000313" key="16">
    <source>
        <dbReference type="EMBL" id="CAE0725939.1"/>
    </source>
</evidence>
<dbReference type="NCBIfam" id="TIGR01494">
    <property type="entry name" value="ATPase_P-type"/>
    <property type="match status" value="2"/>
</dbReference>
<feature type="domain" description="Cation-transporting P-type ATPase N-terminal" evidence="15">
    <location>
        <begin position="117"/>
        <end position="217"/>
    </location>
</feature>
<proteinExistence type="inferred from homology"/>
<keyword evidence="4" id="KW-0547">Nucleotide-binding</keyword>
<dbReference type="Gene3D" id="1.20.1110.10">
    <property type="entry name" value="Calcium-transporting ATPase, transmembrane domain"/>
    <property type="match status" value="1"/>
</dbReference>
<dbReference type="InterPro" id="IPR023298">
    <property type="entry name" value="ATPase_P-typ_TM_dom_sf"/>
</dbReference>
<keyword evidence="6" id="KW-0460">Magnesium</keyword>
<dbReference type="FunFam" id="2.70.150.10:FF:000160">
    <property type="entry name" value="Sarcoplasmic/endoplasmic reticulum calcium ATPase 1"/>
    <property type="match status" value="1"/>
</dbReference>
<keyword evidence="5" id="KW-0067">ATP-binding</keyword>
<sequence>MMGITRSGSPSPTSVWLPIFLLIAALLSVDECWIGNRSGKVALVVEASGQHRHRYTSNVHVAGSNDSRSRRNVHGWLKGSNKSPGIVARRRGLVNTSRISRGGAAASNASAHGIINDPGSKHIDAILEDWLVKLQDLQGKGPKNSSSSSDKILTDPSLIKAHGLTTEESSQLLAIYGKNEIKEIPPPSWFELIKEQFEDRLVRILVGVAVLSALLEYTSSGSSGALVTESIWHRFAEPLVISSLLVINASVGVWQSKSAGNSIEALKAMQPSVCTVLRRRETENDNTIATEEIPEYPSSNLVPGDLIVLKTGDKVPADCRLVRYYQGRRTLAVDETCLTGESVPVEKLLGEEGLAPQKSPVQSQSGMVFSGTTVVSGAAVALVVATGESTEFGRIQSGVLEAKQDSHDQKTPLAQQLDAFGNQLTGLIGVICAAVWVASIPKMMAKDSTIFNSPFEGMVYYAKVAVALGVAAIPEGLPAVITLCLSLGTRRMAQRNVIVRNLPSVETLGCVSVICSDKTGTLTTNEMTVTSLVLLKKSRTSPIEEHTVEGVSYSPFGGIEGITEGDGYIRNPSSLISDVAAVAALCNDARIMGNDHDDNDSSSGRDFERTGEPTEAALCVLAEKLGALQKDERGKEKDNDDMEQRKSNSEVASHYVDQWRENHKRMATLEFHRDRKSMSVLANFNGSKSGNNKAHNRLLVKGAANMVLDRCTHVKYHDGSVAKISGSLRRELESKITNMATRPLRCLALAVKDESKLQASLRNFEPRNDNDVRKHPLLKDPSKYEDIESGLTLVGLVGIKDPARPEVADSIQKCTDAGIRVIMITGDARDTAVAIAKDVNIFHKDDSTDDKPLKAFEGQEFFLKSREEQLEILSKDNIVFCRAQPSDKQALIKMLQHDLGEIPAMTGDGVNDAPALQQAAIGVAMGTGTAVSKEAADMVLADDDFSTIVSAVEEGRTIYANMQAFICFLISCNIGEICAIFFATLLGFPEPLTAMHLLWVNLVTDGPPATALGFNPPSPNSMKEKPRPSNEPIMTKWLLIRYMLTGLYVGIATIGVFAQHYLKQGISLKELSNWSNCGTAWIPAGASSWRMDTNACSHLFRDAGRTLPQTLSLTTLVCMEMFKALSAVSMNDSLLKVAPWRNKWLLVGVAGPFLLHLSVLYSSALGLPGFGKAFGMVSLTKEHWKTVLFWSTPILLVDEALKAIGRRLLIKEKSEVNDDEK</sequence>
<evidence type="ECO:0000256" key="12">
    <source>
        <dbReference type="SAM" id="MobiDB-lite"/>
    </source>
</evidence>
<dbReference type="SFLD" id="SFLDG00002">
    <property type="entry name" value="C1.7:_P-type_atpase_like"/>
    <property type="match status" value="1"/>
</dbReference>
<evidence type="ECO:0000256" key="7">
    <source>
        <dbReference type="ARBA" id="ARBA00022967"/>
    </source>
</evidence>
<dbReference type="Pfam" id="PF00689">
    <property type="entry name" value="Cation_ATPase_C"/>
    <property type="match status" value="1"/>
</dbReference>
<feature type="transmembrane region" description="Helical" evidence="13">
    <location>
        <begin position="965"/>
        <end position="988"/>
    </location>
</feature>
<dbReference type="SUPFAM" id="SSF81665">
    <property type="entry name" value="Calcium ATPase, transmembrane domain M"/>
    <property type="match status" value="1"/>
</dbReference>
<dbReference type="InterPro" id="IPR044492">
    <property type="entry name" value="P_typ_ATPase_HD_dom"/>
</dbReference>
<evidence type="ECO:0000256" key="8">
    <source>
        <dbReference type="ARBA" id="ARBA00022989"/>
    </source>
</evidence>
<dbReference type="SFLD" id="SFLDF00027">
    <property type="entry name" value="p-type_atpase"/>
    <property type="match status" value="1"/>
</dbReference>
<feature type="transmembrane region" description="Helical" evidence="13">
    <location>
        <begin position="1144"/>
        <end position="1167"/>
    </location>
</feature>
<evidence type="ECO:0000256" key="13">
    <source>
        <dbReference type="SAM" id="Phobius"/>
    </source>
</evidence>
<dbReference type="SUPFAM" id="SSF81653">
    <property type="entry name" value="Calcium ATPase, transduction domain A"/>
    <property type="match status" value="1"/>
</dbReference>
<comment type="similarity">
    <text evidence="11">Belongs to the cation transport ATPase (P-type) (TC 3.A.3) family.</text>
</comment>
<dbReference type="SUPFAM" id="SSF81660">
    <property type="entry name" value="Metal cation-transporting ATPase, ATP-binding domain N"/>
    <property type="match status" value="1"/>
</dbReference>
<evidence type="ECO:0000256" key="4">
    <source>
        <dbReference type="ARBA" id="ARBA00022741"/>
    </source>
</evidence>
<dbReference type="InterPro" id="IPR023299">
    <property type="entry name" value="ATPase_P-typ_cyto_dom_N"/>
</dbReference>
<evidence type="ECO:0000259" key="15">
    <source>
        <dbReference type="SMART" id="SM00831"/>
    </source>
</evidence>
<feature type="transmembrane region" description="Helical" evidence="13">
    <location>
        <begin position="419"/>
        <end position="440"/>
    </location>
</feature>
<dbReference type="FunFam" id="1.20.1110.10:FF:000037">
    <property type="entry name" value="Calcium-transporting ATPase, putative"/>
    <property type="match status" value="1"/>
</dbReference>
<protein>
    <recommendedName>
        <fullName evidence="15">Cation-transporting P-type ATPase N-terminal domain-containing protein</fullName>
    </recommendedName>
</protein>
<dbReference type="InterPro" id="IPR001757">
    <property type="entry name" value="P_typ_ATPase"/>
</dbReference>
<dbReference type="EMBL" id="HBIX01027666">
    <property type="protein sequence ID" value="CAE0725939.1"/>
    <property type="molecule type" value="Transcribed_RNA"/>
</dbReference>
<evidence type="ECO:0000256" key="14">
    <source>
        <dbReference type="SAM" id="SignalP"/>
    </source>
</evidence>
<dbReference type="InterPro" id="IPR036412">
    <property type="entry name" value="HAD-like_sf"/>
</dbReference>
<feature type="chain" id="PRO_5030923850" description="Cation-transporting P-type ATPase N-terminal domain-containing protein" evidence="14">
    <location>
        <begin position="32"/>
        <end position="1221"/>
    </location>
</feature>
<feature type="signal peptide" evidence="14">
    <location>
        <begin position="1"/>
        <end position="31"/>
    </location>
</feature>
<dbReference type="PRINTS" id="PR00121">
    <property type="entry name" value="NAKATPASE"/>
</dbReference>
<evidence type="ECO:0000256" key="5">
    <source>
        <dbReference type="ARBA" id="ARBA00022840"/>
    </source>
</evidence>
<feature type="transmembrane region" description="Helical" evidence="13">
    <location>
        <begin position="460"/>
        <end position="485"/>
    </location>
</feature>
<accession>A0A7S4EPE6</accession>
<dbReference type="InterPro" id="IPR018303">
    <property type="entry name" value="ATPase_P-typ_P_site"/>
</dbReference>
<dbReference type="InterPro" id="IPR023214">
    <property type="entry name" value="HAD_sf"/>
</dbReference>
<evidence type="ECO:0000256" key="3">
    <source>
        <dbReference type="ARBA" id="ARBA00022692"/>
    </source>
</evidence>
<dbReference type="PANTHER" id="PTHR42861">
    <property type="entry name" value="CALCIUM-TRANSPORTING ATPASE"/>
    <property type="match status" value="1"/>
</dbReference>
<dbReference type="PRINTS" id="PR00119">
    <property type="entry name" value="CATATPASE"/>
</dbReference>
<dbReference type="FunFam" id="3.40.50.1000:FF:000083">
    <property type="entry name" value="Sodium/potassium-transporting ATPase subunit alpha"/>
    <property type="match status" value="1"/>
</dbReference>
<evidence type="ECO:0000256" key="10">
    <source>
        <dbReference type="ARBA" id="ARBA00023136"/>
    </source>
</evidence>
<keyword evidence="2" id="KW-0597">Phosphoprotein</keyword>
<dbReference type="GO" id="GO:0016887">
    <property type="term" value="F:ATP hydrolysis activity"/>
    <property type="evidence" value="ECO:0007669"/>
    <property type="project" value="InterPro"/>
</dbReference>
<dbReference type="Gene3D" id="3.40.1110.10">
    <property type="entry name" value="Calcium-transporting ATPase, cytoplasmic domain N"/>
    <property type="match status" value="1"/>
</dbReference>
<evidence type="ECO:0000256" key="11">
    <source>
        <dbReference type="ARBA" id="ARBA00038148"/>
    </source>
</evidence>
<dbReference type="GO" id="GO:0006811">
    <property type="term" value="P:monoatomic ion transport"/>
    <property type="evidence" value="ECO:0007669"/>
    <property type="project" value="UniProtKB-KW"/>
</dbReference>
<name>A0A7S4EPE6_9STRA</name>
<keyword evidence="14" id="KW-0732">Signal</keyword>
<dbReference type="Gene3D" id="3.40.50.1000">
    <property type="entry name" value="HAD superfamily/HAD-like"/>
    <property type="match status" value="1"/>
</dbReference>
<dbReference type="AlphaFoldDB" id="A0A7S4EPE6"/>
<dbReference type="FunFam" id="1.20.1110.10:FF:000065">
    <property type="entry name" value="Sarcoplasmic/endoplasmic reticulum calcium ATPase 1"/>
    <property type="match status" value="1"/>
</dbReference>
<dbReference type="InterPro" id="IPR059000">
    <property type="entry name" value="ATPase_P-type_domA"/>
</dbReference>
<dbReference type="InterPro" id="IPR006068">
    <property type="entry name" value="ATPase_P-typ_cation-transptr_C"/>
</dbReference>
<dbReference type="GO" id="GO:0005524">
    <property type="term" value="F:ATP binding"/>
    <property type="evidence" value="ECO:0007669"/>
    <property type="project" value="UniProtKB-KW"/>
</dbReference>
<keyword evidence="3 13" id="KW-0812">Transmembrane</keyword>
<organism evidence="16">
    <name type="scientific">Pseudo-nitzschia australis</name>
    <dbReference type="NCBI Taxonomy" id="44445"/>
    <lineage>
        <taxon>Eukaryota</taxon>
        <taxon>Sar</taxon>
        <taxon>Stramenopiles</taxon>
        <taxon>Ochrophyta</taxon>
        <taxon>Bacillariophyta</taxon>
        <taxon>Bacillariophyceae</taxon>
        <taxon>Bacillariophycidae</taxon>
        <taxon>Bacillariales</taxon>
        <taxon>Bacillariaceae</taxon>
        <taxon>Pseudo-nitzschia</taxon>
    </lineage>
</organism>
<keyword evidence="9" id="KW-0406">Ion transport</keyword>
<dbReference type="Pfam" id="PF13246">
    <property type="entry name" value="Cation_ATPase"/>
    <property type="match status" value="1"/>
</dbReference>
<dbReference type="GO" id="GO:0012505">
    <property type="term" value="C:endomembrane system"/>
    <property type="evidence" value="ECO:0007669"/>
    <property type="project" value="UniProtKB-SubCell"/>
</dbReference>
<dbReference type="PROSITE" id="PS00154">
    <property type="entry name" value="ATPASE_E1_E2"/>
    <property type="match status" value="1"/>
</dbReference>
<evidence type="ECO:0000256" key="6">
    <source>
        <dbReference type="ARBA" id="ARBA00022842"/>
    </source>
</evidence>